<dbReference type="OMA" id="IFTGHIT"/>
<feature type="transmembrane region" description="Helical" evidence="2">
    <location>
        <begin position="15"/>
        <end position="40"/>
    </location>
</feature>
<dbReference type="InParanoid" id="A8NQC5"/>
<evidence type="ECO:0000313" key="4">
    <source>
        <dbReference type="EMBL" id="EAU86311.2"/>
    </source>
</evidence>
<feature type="region of interest" description="Disordered" evidence="1">
    <location>
        <begin position="310"/>
        <end position="332"/>
    </location>
</feature>
<dbReference type="PANTHER" id="PTHR40465:SF1">
    <property type="entry name" value="DUF6534 DOMAIN-CONTAINING PROTEIN"/>
    <property type="match status" value="1"/>
</dbReference>
<dbReference type="AlphaFoldDB" id="A8NQC5"/>
<dbReference type="GeneID" id="6012058"/>
<dbReference type="Pfam" id="PF20152">
    <property type="entry name" value="DUF6534"/>
    <property type="match status" value="1"/>
</dbReference>
<comment type="caution">
    <text evidence="4">The sequence shown here is derived from an EMBL/GenBank/DDBJ whole genome shotgun (WGS) entry which is preliminary data.</text>
</comment>
<gene>
    <name evidence="4" type="ORF">CC1G_08035</name>
</gene>
<feature type="transmembrane region" description="Helical" evidence="2">
    <location>
        <begin position="52"/>
        <end position="73"/>
    </location>
</feature>
<dbReference type="Proteomes" id="UP000001861">
    <property type="component" value="Unassembled WGS sequence"/>
</dbReference>
<feature type="domain" description="DUF6534" evidence="3">
    <location>
        <begin position="173"/>
        <end position="251"/>
    </location>
</feature>
<feature type="transmembrane region" description="Helical" evidence="2">
    <location>
        <begin position="234"/>
        <end position="251"/>
    </location>
</feature>
<protein>
    <recommendedName>
        <fullName evidence="3">DUF6534 domain-containing protein</fullName>
    </recommendedName>
</protein>
<dbReference type="EMBL" id="AACS02000008">
    <property type="protein sequence ID" value="EAU86311.2"/>
    <property type="molecule type" value="Genomic_DNA"/>
</dbReference>
<evidence type="ECO:0000256" key="2">
    <source>
        <dbReference type="SAM" id="Phobius"/>
    </source>
</evidence>
<dbReference type="InterPro" id="IPR045339">
    <property type="entry name" value="DUF6534"/>
</dbReference>
<dbReference type="eggNOG" id="ENOG502SJ8A">
    <property type="taxonomic scope" value="Eukaryota"/>
</dbReference>
<dbReference type="RefSeq" id="XP_001835526.2">
    <property type="nucleotide sequence ID" value="XM_001835474.2"/>
</dbReference>
<dbReference type="HOGENOM" id="CLU_046025_5_0_1"/>
<evidence type="ECO:0000259" key="3">
    <source>
        <dbReference type="Pfam" id="PF20152"/>
    </source>
</evidence>
<evidence type="ECO:0000256" key="1">
    <source>
        <dbReference type="SAM" id="MobiDB-lite"/>
    </source>
</evidence>
<evidence type="ECO:0000313" key="5">
    <source>
        <dbReference type="Proteomes" id="UP000001861"/>
    </source>
</evidence>
<keyword evidence="2" id="KW-0812">Transmembrane</keyword>
<dbReference type="KEGG" id="cci:CC1G_08035"/>
<accession>A8NQC5</accession>
<keyword evidence="5" id="KW-1185">Reference proteome</keyword>
<name>A8NQC5_COPC7</name>
<dbReference type="PANTHER" id="PTHR40465">
    <property type="entry name" value="CHROMOSOME 1, WHOLE GENOME SHOTGUN SEQUENCE"/>
    <property type="match status" value="1"/>
</dbReference>
<dbReference type="OrthoDB" id="3190888at2759"/>
<feature type="transmembrane region" description="Helical" evidence="2">
    <location>
        <begin position="200"/>
        <end position="228"/>
    </location>
</feature>
<feature type="transmembrane region" description="Helical" evidence="2">
    <location>
        <begin position="167"/>
        <end position="188"/>
    </location>
</feature>
<organism evidence="4 5">
    <name type="scientific">Coprinopsis cinerea (strain Okayama-7 / 130 / ATCC MYA-4618 / FGSC 9003)</name>
    <name type="common">Inky cap fungus</name>
    <name type="synonym">Hormographiella aspergillata</name>
    <dbReference type="NCBI Taxonomy" id="240176"/>
    <lineage>
        <taxon>Eukaryota</taxon>
        <taxon>Fungi</taxon>
        <taxon>Dikarya</taxon>
        <taxon>Basidiomycota</taxon>
        <taxon>Agaricomycotina</taxon>
        <taxon>Agaricomycetes</taxon>
        <taxon>Agaricomycetidae</taxon>
        <taxon>Agaricales</taxon>
        <taxon>Agaricineae</taxon>
        <taxon>Psathyrellaceae</taxon>
        <taxon>Coprinopsis</taxon>
    </lineage>
</organism>
<feature type="transmembrane region" description="Helical" evidence="2">
    <location>
        <begin position="125"/>
        <end position="147"/>
    </location>
</feature>
<proteinExistence type="predicted"/>
<sequence length="332" mass="36705">MSTTLDPSISIHSTLGAVFIGFAFACVVFGVVLTQIFSYFRNYPGDRFAFKATVAVICILEIVDQAFIGHIVYHYSVSNFARVSVLLQAETTWSLILQLTAGAIVGFIVKFYFGLRVWRFSNRNIFVTGLVMFLTFAQLGLALAFTVEAFKLPNIFAVHDLQALGTTSLAVGVATDIVTATALCYFLSKLRTGLKTSDSLVNALCSYAINTGVLTSTLSVATLVLYNAMPTNNLYFVATYFILSKLYAISLNTRRQIRGRGTEKQDVTTNNTNMFHLGTRMPSMAPTDLERWDVVYPPVQAYSGKHDSYEEDYGYSSHSKPPRLEPGHSYAV</sequence>
<feature type="transmembrane region" description="Helical" evidence="2">
    <location>
        <begin position="93"/>
        <end position="113"/>
    </location>
</feature>
<reference evidence="4 5" key="1">
    <citation type="journal article" date="2010" name="Proc. Natl. Acad. Sci. U.S.A.">
        <title>Insights into evolution of multicellular fungi from the assembled chromosomes of the mushroom Coprinopsis cinerea (Coprinus cinereus).</title>
        <authorList>
            <person name="Stajich J.E."/>
            <person name="Wilke S.K."/>
            <person name="Ahren D."/>
            <person name="Au C.H."/>
            <person name="Birren B.W."/>
            <person name="Borodovsky M."/>
            <person name="Burns C."/>
            <person name="Canback B."/>
            <person name="Casselton L.A."/>
            <person name="Cheng C.K."/>
            <person name="Deng J."/>
            <person name="Dietrich F.S."/>
            <person name="Fargo D.C."/>
            <person name="Farman M.L."/>
            <person name="Gathman A.C."/>
            <person name="Goldberg J."/>
            <person name="Guigo R."/>
            <person name="Hoegger P.J."/>
            <person name="Hooker J.B."/>
            <person name="Huggins A."/>
            <person name="James T.Y."/>
            <person name="Kamada T."/>
            <person name="Kilaru S."/>
            <person name="Kodira C."/>
            <person name="Kues U."/>
            <person name="Kupfer D."/>
            <person name="Kwan H.S."/>
            <person name="Lomsadze A."/>
            <person name="Li W."/>
            <person name="Lilly W.W."/>
            <person name="Ma L.J."/>
            <person name="Mackey A.J."/>
            <person name="Manning G."/>
            <person name="Martin F."/>
            <person name="Muraguchi H."/>
            <person name="Natvig D.O."/>
            <person name="Palmerini H."/>
            <person name="Ramesh M.A."/>
            <person name="Rehmeyer C.J."/>
            <person name="Roe B.A."/>
            <person name="Shenoy N."/>
            <person name="Stanke M."/>
            <person name="Ter-Hovhannisyan V."/>
            <person name="Tunlid A."/>
            <person name="Velagapudi R."/>
            <person name="Vision T.J."/>
            <person name="Zeng Q."/>
            <person name="Zolan M.E."/>
            <person name="Pukkila P.J."/>
        </authorList>
    </citation>
    <scope>NUCLEOTIDE SEQUENCE [LARGE SCALE GENOMIC DNA]</scope>
    <source>
        <strain evidence="5">Okayama-7 / 130 / ATCC MYA-4618 / FGSC 9003</strain>
    </source>
</reference>
<keyword evidence="2" id="KW-1133">Transmembrane helix</keyword>
<keyword evidence="2" id="KW-0472">Membrane</keyword>
<dbReference type="VEuPathDB" id="FungiDB:CC1G_08035"/>